<dbReference type="InterPro" id="IPR042098">
    <property type="entry name" value="TauD-like_sf"/>
</dbReference>
<comment type="caution">
    <text evidence="7">The sequence shown here is derived from an EMBL/GenBank/DDBJ whole genome shotgun (WGS) entry which is preliminary data.</text>
</comment>
<dbReference type="PANTHER" id="PTHR10696">
    <property type="entry name" value="GAMMA-BUTYROBETAINE HYDROXYLASE-RELATED"/>
    <property type="match status" value="1"/>
</dbReference>
<keyword evidence="4" id="KW-0045">Antibiotic biosynthesis</keyword>
<name>A0ABN3BU62_9ACTN</name>
<dbReference type="GO" id="GO:0051213">
    <property type="term" value="F:dioxygenase activity"/>
    <property type="evidence" value="ECO:0007669"/>
    <property type="project" value="UniProtKB-KW"/>
</dbReference>
<evidence type="ECO:0000313" key="8">
    <source>
        <dbReference type="Proteomes" id="UP001501391"/>
    </source>
</evidence>
<evidence type="ECO:0000313" key="7">
    <source>
        <dbReference type="EMBL" id="GAA2200404.1"/>
    </source>
</evidence>
<keyword evidence="8" id="KW-1185">Reference proteome</keyword>
<comment type="cofactor">
    <cofactor evidence="1">
        <name>Fe(2+)</name>
        <dbReference type="ChEBI" id="CHEBI:29033"/>
    </cofactor>
</comment>
<dbReference type="Gene3D" id="3.60.130.10">
    <property type="entry name" value="Clavaminate synthase-like"/>
    <property type="match status" value="1"/>
</dbReference>
<keyword evidence="2" id="KW-0560">Oxidoreductase</keyword>
<evidence type="ECO:0000256" key="5">
    <source>
        <dbReference type="SAM" id="MobiDB-lite"/>
    </source>
</evidence>
<organism evidence="7 8">
    <name type="scientific">Streptomyces bangladeshensis</name>
    <dbReference type="NCBI Taxonomy" id="295352"/>
    <lineage>
        <taxon>Bacteria</taxon>
        <taxon>Bacillati</taxon>
        <taxon>Actinomycetota</taxon>
        <taxon>Actinomycetes</taxon>
        <taxon>Kitasatosporales</taxon>
        <taxon>Streptomycetaceae</taxon>
        <taxon>Streptomyces</taxon>
    </lineage>
</organism>
<dbReference type="Proteomes" id="UP001501391">
    <property type="component" value="Unassembled WGS sequence"/>
</dbReference>
<protein>
    <submittedName>
        <fullName evidence="7">TauD/TfdA family dioxygenase</fullName>
    </submittedName>
</protein>
<dbReference type="RefSeq" id="WP_346163659.1">
    <property type="nucleotide sequence ID" value="NZ_BAAAOQ010000017.1"/>
</dbReference>
<evidence type="ECO:0000256" key="2">
    <source>
        <dbReference type="ARBA" id="ARBA00023002"/>
    </source>
</evidence>
<evidence type="ECO:0000256" key="1">
    <source>
        <dbReference type="ARBA" id="ARBA00001954"/>
    </source>
</evidence>
<dbReference type="InterPro" id="IPR003819">
    <property type="entry name" value="TauD/TfdA-like"/>
</dbReference>
<evidence type="ECO:0000256" key="3">
    <source>
        <dbReference type="ARBA" id="ARBA00023004"/>
    </source>
</evidence>
<accession>A0ABN3BU62</accession>
<dbReference type="Pfam" id="PF02668">
    <property type="entry name" value="TauD"/>
    <property type="match status" value="1"/>
</dbReference>
<dbReference type="EMBL" id="BAAAOQ010000017">
    <property type="protein sequence ID" value="GAA2200404.1"/>
    <property type="molecule type" value="Genomic_DNA"/>
</dbReference>
<feature type="region of interest" description="Disordered" evidence="5">
    <location>
        <begin position="1"/>
        <end position="25"/>
    </location>
</feature>
<sequence length="338" mass="36550">MSSLSVHDPSAVLVEGPTDAGPDASARALPVLSAGSPTGSAADWAAQRRDEIHTLVAEYGAVLLRGLGVRSPAEVAEAAAALGIEQMTERERFAPRRSHAPGVYSSSAWPADEPMCMHHELSYAAEVPGLILFGCLTAPTSGGLTRVADSQQVLRMLPPELVARFERDGWLLTRMYHEIGVPWQEAFGTGDRAAVDAYCAAAGLDHEWLPDDRLRTRQRRAAVLPHPRTGVPVWLNQAAFLNERTMDPAIRDYLVDVYGPDGLPFNTAYGDGTPITAETVETINAAYRAASIGEPWQSGDLLLVDNLRMAHSRDPYEGERDVVVILGNPVRFVGHVLS</sequence>
<proteinExistence type="predicted"/>
<feature type="domain" description="TauD/TfdA-like" evidence="6">
    <location>
        <begin position="42"/>
        <end position="323"/>
    </location>
</feature>
<keyword evidence="7" id="KW-0223">Dioxygenase</keyword>
<evidence type="ECO:0000259" key="6">
    <source>
        <dbReference type="Pfam" id="PF02668"/>
    </source>
</evidence>
<dbReference type="SUPFAM" id="SSF51197">
    <property type="entry name" value="Clavaminate synthase-like"/>
    <property type="match status" value="1"/>
</dbReference>
<dbReference type="InterPro" id="IPR050411">
    <property type="entry name" value="AlphaKG_dependent_hydroxylases"/>
</dbReference>
<keyword evidence="3" id="KW-0408">Iron</keyword>
<dbReference type="PANTHER" id="PTHR10696:SF56">
    <property type="entry name" value="TAUD_TFDA-LIKE DOMAIN-CONTAINING PROTEIN"/>
    <property type="match status" value="1"/>
</dbReference>
<evidence type="ECO:0000256" key="4">
    <source>
        <dbReference type="ARBA" id="ARBA00023194"/>
    </source>
</evidence>
<gene>
    <name evidence="7" type="ORF">GCM10009787_51160</name>
</gene>
<reference evidence="7 8" key="1">
    <citation type="journal article" date="2019" name="Int. J. Syst. Evol. Microbiol.">
        <title>The Global Catalogue of Microorganisms (GCM) 10K type strain sequencing project: providing services to taxonomists for standard genome sequencing and annotation.</title>
        <authorList>
            <consortium name="The Broad Institute Genomics Platform"/>
            <consortium name="The Broad Institute Genome Sequencing Center for Infectious Disease"/>
            <person name="Wu L."/>
            <person name="Ma J."/>
        </authorList>
    </citation>
    <scope>NUCLEOTIDE SEQUENCE [LARGE SCALE GENOMIC DNA]</scope>
    <source>
        <strain evidence="7 8">JCM 14924</strain>
    </source>
</reference>